<dbReference type="EMBL" id="PYJM01000001">
    <property type="protein sequence ID" value="PUA46642.1"/>
    <property type="molecule type" value="Genomic_DNA"/>
</dbReference>
<dbReference type="Proteomes" id="UP000244178">
    <property type="component" value="Unassembled WGS sequence"/>
</dbReference>
<evidence type="ECO:0000313" key="2">
    <source>
        <dbReference type="Proteomes" id="UP000244178"/>
    </source>
</evidence>
<accession>A0A2T6GR67</accession>
<protein>
    <submittedName>
        <fullName evidence="1">Uncharacterized protein</fullName>
    </submittedName>
</protein>
<evidence type="ECO:0000313" key="1">
    <source>
        <dbReference type="EMBL" id="PUA46642.1"/>
    </source>
</evidence>
<comment type="caution">
    <text evidence="1">The sequence shown here is derived from an EMBL/GenBank/DDBJ whole genome shotgun (WGS) entry which is preliminary data.</text>
</comment>
<sequence length="64" mass="6898">MASYALSGYTTGRKFIRPLNVKPPAMLSAQQACALVLAMHDGMINDGKPERFVIQSCELCPQGA</sequence>
<reference evidence="1 2" key="1">
    <citation type="submission" date="2018-03" db="EMBL/GenBank/DDBJ databases">
        <title>Draft genome sequence of the plant growth promoting rhizobacterium Pseudomonas protegens strain BNJ-SS-45 isolated from wheat (Triticum aestivum) rhizosphere.</title>
        <authorList>
            <person name="Bajpai A."/>
            <person name="Shende K."/>
            <person name="Meena N."/>
            <person name="Upadhyayula S.R."/>
            <person name="Suravajhala P."/>
            <person name="Medicherla K.M."/>
            <person name="Johri B.N."/>
        </authorList>
    </citation>
    <scope>NUCLEOTIDE SEQUENCE [LARGE SCALE GENOMIC DNA]</scope>
    <source>
        <strain evidence="1 2">BNJ-SS-45</strain>
    </source>
</reference>
<name>A0A2T6GR67_9PSED</name>
<gene>
    <name evidence="1" type="ORF">C5U62_01270</name>
</gene>
<dbReference type="AlphaFoldDB" id="A0A2T6GR67"/>
<proteinExistence type="predicted"/>
<organism evidence="1 2">
    <name type="scientific">Pseudomonas protegens</name>
    <dbReference type="NCBI Taxonomy" id="380021"/>
    <lineage>
        <taxon>Bacteria</taxon>
        <taxon>Pseudomonadati</taxon>
        <taxon>Pseudomonadota</taxon>
        <taxon>Gammaproteobacteria</taxon>
        <taxon>Pseudomonadales</taxon>
        <taxon>Pseudomonadaceae</taxon>
        <taxon>Pseudomonas</taxon>
    </lineage>
</organism>